<accession>A0A9Q3VWI0</accession>
<gene>
    <name evidence="1" type="ORF">LJ657_38770</name>
</gene>
<name>A0A9Q3VWI0_9ACTN</name>
<reference evidence="1" key="1">
    <citation type="submission" date="2021-12" db="EMBL/GenBank/DDBJ databases">
        <authorList>
            <person name="Lee J.-H."/>
            <person name="Kim S.-B."/>
        </authorList>
    </citation>
    <scope>NUCLEOTIDE SEQUENCE</scope>
    <source>
        <strain evidence="1">NR30</strain>
    </source>
</reference>
<evidence type="ECO:0000313" key="2">
    <source>
        <dbReference type="Proteomes" id="UP001108029"/>
    </source>
</evidence>
<organism evidence="1 2">
    <name type="scientific">Streptomyces guryensis</name>
    <dbReference type="NCBI Taxonomy" id="2886947"/>
    <lineage>
        <taxon>Bacteria</taxon>
        <taxon>Bacillati</taxon>
        <taxon>Actinomycetota</taxon>
        <taxon>Actinomycetes</taxon>
        <taxon>Kitasatosporales</taxon>
        <taxon>Streptomycetaceae</taxon>
        <taxon>Streptomyces</taxon>
    </lineage>
</organism>
<dbReference type="EMBL" id="JAJSBI010000029">
    <property type="protein sequence ID" value="MCD9879442.1"/>
    <property type="molecule type" value="Genomic_DNA"/>
</dbReference>
<evidence type="ECO:0000313" key="1">
    <source>
        <dbReference type="EMBL" id="MCD9879442.1"/>
    </source>
</evidence>
<proteinExistence type="predicted"/>
<dbReference type="Proteomes" id="UP001108029">
    <property type="component" value="Unassembled WGS sequence"/>
</dbReference>
<dbReference type="RefSeq" id="WP_232654323.1">
    <property type="nucleotide sequence ID" value="NZ_JAJSBI010000029.1"/>
</dbReference>
<sequence>MPVRKLGGPSYVLDGTQPHLIRPRRRNGVLRFVVDGQVVYSAYARHPGTRPNNFLARALRLGR</sequence>
<keyword evidence="2" id="KW-1185">Reference proteome</keyword>
<comment type="caution">
    <text evidence="1">The sequence shown here is derived from an EMBL/GenBank/DDBJ whole genome shotgun (WGS) entry which is preliminary data.</text>
</comment>
<protein>
    <submittedName>
        <fullName evidence="1">Uncharacterized protein</fullName>
    </submittedName>
</protein>
<dbReference type="AlphaFoldDB" id="A0A9Q3VWI0"/>